<keyword evidence="2" id="KW-1185">Reference proteome</keyword>
<dbReference type="Proteomes" id="UP001152320">
    <property type="component" value="Chromosome 6"/>
</dbReference>
<protein>
    <submittedName>
        <fullName evidence="1">Uncharacterized protein</fullName>
    </submittedName>
</protein>
<evidence type="ECO:0000313" key="2">
    <source>
        <dbReference type="Proteomes" id="UP001152320"/>
    </source>
</evidence>
<dbReference type="AlphaFoldDB" id="A0A9Q1H9J8"/>
<gene>
    <name evidence="1" type="ORF">HOLleu_15367</name>
</gene>
<organism evidence="1 2">
    <name type="scientific">Holothuria leucospilota</name>
    <name type="common">Black long sea cucumber</name>
    <name type="synonym">Mertensiothuria leucospilota</name>
    <dbReference type="NCBI Taxonomy" id="206669"/>
    <lineage>
        <taxon>Eukaryota</taxon>
        <taxon>Metazoa</taxon>
        <taxon>Echinodermata</taxon>
        <taxon>Eleutherozoa</taxon>
        <taxon>Echinozoa</taxon>
        <taxon>Holothuroidea</taxon>
        <taxon>Aspidochirotacea</taxon>
        <taxon>Aspidochirotida</taxon>
        <taxon>Holothuriidae</taxon>
        <taxon>Holothuria</taxon>
    </lineage>
</organism>
<sequence>MKGGVELTYSAWYIHMVADVTQAGRDLLVTQSVIKIPLVPAACSPVTVCQISVTDTEGHVQVQTPTVCLDGLGTTVKNVMATILGWIAPRSVIVLKKTVTENQVYASLGHVYHGGWIYIHHIPVKLNNPFEHQ</sequence>
<comment type="caution">
    <text evidence="1">The sequence shown here is derived from an EMBL/GenBank/DDBJ whole genome shotgun (WGS) entry which is preliminary data.</text>
</comment>
<name>A0A9Q1H9J8_HOLLE</name>
<proteinExistence type="predicted"/>
<reference evidence="1" key="1">
    <citation type="submission" date="2021-10" db="EMBL/GenBank/DDBJ databases">
        <title>Tropical sea cucumber genome reveals ecological adaptation and Cuvierian tubules defense mechanism.</title>
        <authorList>
            <person name="Chen T."/>
        </authorList>
    </citation>
    <scope>NUCLEOTIDE SEQUENCE</scope>
    <source>
        <strain evidence="1">Nanhai2018</strain>
        <tissue evidence="1">Muscle</tissue>
    </source>
</reference>
<evidence type="ECO:0000313" key="1">
    <source>
        <dbReference type="EMBL" id="KAJ8040917.1"/>
    </source>
</evidence>
<dbReference type="EMBL" id="JAIZAY010000006">
    <property type="protein sequence ID" value="KAJ8040917.1"/>
    <property type="molecule type" value="Genomic_DNA"/>
</dbReference>
<accession>A0A9Q1H9J8</accession>